<accession>A2D9U6</accession>
<protein>
    <submittedName>
        <fullName evidence="1">Uncharacterized protein</fullName>
    </submittedName>
</protein>
<dbReference type="VEuPathDB" id="TrichDB:TVAGG3_0291360"/>
<dbReference type="KEGG" id="tva:5468511"/>
<sequence>MFFKLSKWSKSAKQLFNRNDFGKVQNKDQRSVYLGGTVIKITKSNGQYTVNCRQAAVRALVQATRTRHKYRTNWGRTHKTHIQKWRALTAGEIQKIYKECNKQIAGRIKAYKRI</sequence>
<dbReference type="RefSeq" id="XP_001583938.1">
    <property type="nucleotide sequence ID" value="XM_001583888.1"/>
</dbReference>
<evidence type="ECO:0000313" key="1">
    <source>
        <dbReference type="EMBL" id="EAY22952.1"/>
    </source>
</evidence>
<dbReference type="InParanoid" id="A2D9U6"/>
<reference evidence="1" key="1">
    <citation type="submission" date="2006-10" db="EMBL/GenBank/DDBJ databases">
        <authorList>
            <person name="Amadeo P."/>
            <person name="Zhao Q."/>
            <person name="Wortman J."/>
            <person name="Fraser-Liggett C."/>
            <person name="Carlton J."/>
        </authorList>
    </citation>
    <scope>NUCLEOTIDE SEQUENCE</scope>
    <source>
        <strain evidence="1">G3</strain>
    </source>
</reference>
<dbReference type="SMR" id="A2D9U6"/>
<dbReference type="EMBL" id="DS113181">
    <property type="protein sequence ID" value="EAY22952.1"/>
    <property type="molecule type" value="Genomic_DNA"/>
</dbReference>
<name>A2D9U6_TRIV3</name>
<reference evidence="1" key="2">
    <citation type="journal article" date="2007" name="Science">
        <title>Draft genome sequence of the sexually transmitted pathogen Trichomonas vaginalis.</title>
        <authorList>
            <person name="Carlton J.M."/>
            <person name="Hirt R.P."/>
            <person name="Silva J.C."/>
            <person name="Delcher A.L."/>
            <person name="Schatz M."/>
            <person name="Zhao Q."/>
            <person name="Wortman J.R."/>
            <person name="Bidwell S.L."/>
            <person name="Alsmark U.C.M."/>
            <person name="Besteiro S."/>
            <person name="Sicheritz-Ponten T."/>
            <person name="Noel C.J."/>
            <person name="Dacks J.B."/>
            <person name="Foster P.G."/>
            <person name="Simillion C."/>
            <person name="Van de Peer Y."/>
            <person name="Miranda-Saavedra D."/>
            <person name="Barton G.J."/>
            <person name="Westrop G.D."/>
            <person name="Mueller S."/>
            <person name="Dessi D."/>
            <person name="Fiori P.L."/>
            <person name="Ren Q."/>
            <person name="Paulsen I."/>
            <person name="Zhang H."/>
            <person name="Bastida-Corcuera F.D."/>
            <person name="Simoes-Barbosa A."/>
            <person name="Brown M.T."/>
            <person name="Hayes R.D."/>
            <person name="Mukherjee M."/>
            <person name="Okumura C.Y."/>
            <person name="Schneider R."/>
            <person name="Smith A.J."/>
            <person name="Vanacova S."/>
            <person name="Villalvazo M."/>
            <person name="Haas B.J."/>
            <person name="Pertea M."/>
            <person name="Feldblyum T.V."/>
            <person name="Utterback T.R."/>
            <person name="Shu C.L."/>
            <person name="Osoegawa K."/>
            <person name="de Jong P.J."/>
            <person name="Hrdy I."/>
            <person name="Horvathova L."/>
            <person name="Zubacova Z."/>
            <person name="Dolezal P."/>
            <person name="Malik S.B."/>
            <person name="Logsdon J.M. Jr."/>
            <person name="Henze K."/>
            <person name="Gupta A."/>
            <person name="Wang C.C."/>
            <person name="Dunne R.L."/>
            <person name="Upcroft J.A."/>
            <person name="Upcroft P."/>
            <person name="White O."/>
            <person name="Salzberg S.L."/>
            <person name="Tang P."/>
            <person name="Chiu C.-H."/>
            <person name="Lee Y.-S."/>
            <person name="Embley T.M."/>
            <person name="Coombs G.H."/>
            <person name="Mottram J.C."/>
            <person name="Tachezy J."/>
            <person name="Fraser-Liggett C.M."/>
            <person name="Johnson P.J."/>
        </authorList>
    </citation>
    <scope>NUCLEOTIDE SEQUENCE [LARGE SCALE GENOMIC DNA]</scope>
    <source>
        <strain evidence="1">G3</strain>
    </source>
</reference>
<dbReference type="Proteomes" id="UP000001542">
    <property type="component" value="Unassembled WGS sequence"/>
</dbReference>
<gene>
    <name evidence="1" type="ORF">TVAG_076990</name>
</gene>
<keyword evidence="2" id="KW-1185">Reference proteome</keyword>
<evidence type="ECO:0000313" key="2">
    <source>
        <dbReference type="Proteomes" id="UP000001542"/>
    </source>
</evidence>
<dbReference type="AlphaFoldDB" id="A2D9U6"/>
<proteinExistence type="predicted"/>
<dbReference type="VEuPathDB" id="TrichDB:TVAG_076990"/>
<organism evidence="1 2">
    <name type="scientific">Trichomonas vaginalis (strain ATCC PRA-98 / G3)</name>
    <dbReference type="NCBI Taxonomy" id="412133"/>
    <lineage>
        <taxon>Eukaryota</taxon>
        <taxon>Metamonada</taxon>
        <taxon>Parabasalia</taxon>
        <taxon>Trichomonadida</taxon>
        <taxon>Trichomonadidae</taxon>
        <taxon>Trichomonas</taxon>
    </lineage>
</organism>